<reference evidence="2" key="1">
    <citation type="submission" date="2020-05" db="EMBL/GenBank/DDBJ databases">
        <title>Mycena genomes resolve the evolution of fungal bioluminescence.</title>
        <authorList>
            <person name="Tsai I.J."/>
        </authorList>
    </citation>
    <scope>NUCLEOTIDE SEQUENCE</scope>
    <source>
        <strain evidence="2">171206Taipei</strain>
    </source>
</reference>
<organism evidence="2 3">
    <name type="scientific">Mycena indigotica</name>
    <dbReference type="NCBI Taxonomy" id="2126181"/>
    <lineage>
        <taxon>Eukaryota</taxon>
        <taxon>Fungi</taxon>
        <taxon>Dikarya</taxon>
        <taxon>Basidiomycota</taxon>
        <taxon>Agaricomycotina</taxon>
        <taxon>Agaricomycetes</taxon>
        <taxon>Agaricomycetidae</taxon>
        <taxon>Agaricales</taxon>
        <taxon>Marasmiineae</taxon>
        <taxon>Mycenaceae</taxon>
        <taxon>Mycena</taxon>
    </lineage>
</organism>
<name>A0A8H6S138_9AGAR</name>
<proteinExistence type="predicted"/>
<feature type="transmembrane region" description="Helical" evidence="1">
    <location>
        <begin position="233"/>
        <end position="252"/>
    </location>
</feature>
<feature type="transmembrane region" description="Helical" evidence="1">
    <location>
        <begin position="146"/>
        <end position="166"/>
    </location>
</feature>
<dbReference type="EMBL" id="JACAZF010000014">
    <property type="protein sequence ID" value="KAF7290713.1"/>
    <property type="molecule type" value="Genomic_DNA"/>
</dbReference>
<keyword evidence="1" id="KW-0472">Membrane</keyword>
<keyword evidence="1" id="KW-1133">Transmembrane helix</keyword>
<feature type="transmembrane region" description="Helical" evidence="1">
    <location>
        <begin position="178"/>
        <end position="198"/>
    </location>
</feature>
<evidence type="ECO:0000313" key="3">
    <source>
        <dbReference type="Proteomes" id="UP000636479"/>
    </source>
</evidence>
<evidence type="ECO:0000313" key="2">
    <source>
        <dbReference type="EMBL" id="KAF7290713.1"/>
    </source>
</evidence>
<protein>
    <submittedName>
        <fullName evidence="2">Uncharacterized protein</fullName>
    </submittedName>
</protein>
<evidence type="ECO:0000256" key="1">
    <source>
        <dbReference type="SAM" id="Phobius"/>
    </source>
</evidence>
<feature type="transmembrane region" description="Helical" evidence="1">
    <location>
        <begin position="259"/>
        <end position="281"/>
    </location>
</feature>
<dbReference type="Proteomes" id="UP000636479">
    <property type="component" value="Unassembled WGS sequence"/>
</dbReference>
<accession>A0A8H6S138</accession>
<dbReference type="OrthoDB" id="2905268at2759"/>
<dbReference type="RefSeq" id="XP_037214073.1">
    <property type="nucleotide sequence ID" value="XM_037369575.1"/>
</dbReference>
<feature type="transmembrane region" description="Helical" evidence="1">
    <location>
        <begin position="301"/>
        <end position="323"/>
    </location>
</feature>
<gene>
    <name evidence="2" type="ORF">MIND_01312000</name>
</gene>
<sequence length="366" mass="39744">MPRMRVQTCPQSFFMFISVCATGSGAGKGGIRASLSSPALPSPLFGYRLCQRTLRGPSNKVWATTGNDPRRARKCGNLSRGPLSIRASLSLSMSKRGAPGRYRHAYRRGGWPLTRPPLSLMDNATNSYAPAGDASNALVEKSFLDGYALGAVSYGILVILTWQTLYSFLSLPRTRMPWGLVSCACGIFTLATIGFGSATKINEEAFIDDRAAPGGPSGFEVSSFASGVNMMGVIAYVVLSWLADGLVLWRFWLIWGSNYTYAVFPALMLLGSIVSSLALIVASFQLADSFWAARSVQFGTAYWSLSIALNVLLTLLITGRILLIRRRIKRSLGPRGQSRSLAKSRERGTPLIYLAGSRTDLNKVTR</sequence>
<keyword evidence="3" id="KW-1185">Reference proteome</keyword>
<comment type="caution">
    <text evidence="2">The sequence shown here is derived from an EMBL/GenBank/DDBJ whole genome shotgun (WGS) entry which is preliminary data.</text>
</comment>
<dbReference type="GeneID" id="59352091"/>
<dbReference type="AlphaFoldDB" id="A0A8H6S138"/>
<keyword evidence="1" id="KW-0812">Transmembrane</keyword>